<evidence type="ECO:0008006" key="4">
    <source>
        <dbReference type="Google" id="ProtNLM"/>
    </source>
</evidence>
<evidence type="ECO:0000313" key="3">
    <source>
        <dbReference type="Proteomes" id="UP000811609"/>
    </source>
</evidence>
<name>A0A8T1PLG2_CARIL</name>
<dbReference type="AlphaFoldDB" id="A0A8T1PLG2"/>
<reference evidence="2" key="1">
    <citation type="submission" date="2020-12" db="EMBL/GenBank/DDBJ databases">
        <title>WGS assembly of Carya illinoinensis cv. Pawnee.</title>
        <authorList>
            <person name="Platts A."/>
            <person name="Shu S."/>
            <person name="Wright S."/>
            <person name="Barry K."/>
            <person name="Edger P."/>
            <person name="Pires J.C."/>
            <person name="Schmutz J."/>
        </authorList>
    </citation>
    <scope>NUCLEOTIDE SEQUENCE</scope>
    <source>
        <tissue evidence="2">Leaf</tissue>
    </source>
</reference>
<sequence>MISFSNEERMEKDQYFRDFHVRYETFKNQDPQKVCNKKLHILDWNNKLLARRDEENPTEVHREREREREREGMLGSSHATGIRQSANGSVYACGIQGARHNPFNFSPFPSSSSTSKPSCMHCNPVPGNKL</sequence>
<evidence type="ECO:0000256" key="1">
    <source>
        <dbReference type="SAM" id="MobiDB-lite"/>
    </source>
</evidence>
<protein>
    <recommendedName>
        <fullName evidence="4">Cathepsin propeptide inhibitor domain-containing protein</fullName>
    </recommendedName>
</protein>
<evidence type="ECO:0000313" key="2">
    <source>
        <dbReference type="EMBL" id="KAG6642573.1"/>
    </source>
</evidence>
<accession>A0A8T1PLG2</accession>
<organism evidence="2 3">
    <name type="scientific">Carya illinoinensis</name>
    <name type="common">Pecan</name>
    <dbReference type="NCBI Taxonomy" id="32201"/>
    <lineage>
        <taxon>Eukaryota</taxon>
        <taxon>Viridiplantae</taxon>
        <taxon>Streptophyta</taxon>
        <taxon>Embryophyta</taxon>
        <taxon>Tracheophyta</taxon>
        <taxon>Spermatophyta</taxon>
        <taxon>Magnoliopsida</taxon>
        <taxon>eudicotyledons</taxon>
        <taxon>Gunneridae</taxon>
        <taxon>Pentapetalae</taxon>
        <taxon>rosids</taxon>
        <taxon>fabids</taxon>
        <taxon>Fagales</taxon>
        <taxon>Juglandaceae</taxon>
        <taxon>Carya</taxon>
    </lineage>
</organism>
<dbReference type="EMBL" id="CM031817">
    <property type="protein sequence ID" value="KAG6642573.1"/>
    <property type="molecule type" value="Genomic_DNA"/>
</dbReference>
<feature type="compositionally biased region" description="Basic and acidic residues" evidence="1">
    <location>
        <begin position="53"/>
        <end position="72"/>
    </location>
</feature>
<dbReference type="Proteomes" id="UP000811609">
    <property type="component" value="Chromosome 9"/>
</dbReference>
<proteinExistence type="predicted"/>
<keyword evidence="3" id="KW-1185">Reference proteome</keyword>
<feature type="region of interest" description="Disordered" evidence="1">
    <location>
        <begin position="103"/>
        <end position="130"/>
    </location>
</feature>
<gene>
    <name evidence="2" type="ORF">CIPAW_09G149900</name>
</gene>
<comment type="caution">
    <text evidence="2">The sequence shown here is derived from an EMBL/GenBank/DDBJ whole genome shotgun (WGS) entry which is preliminary data.</text>
</comment>
<feature type="region of interest" description="Disordered" evidence="1">
    <location>
        <begin position="53"/>
        <end position="81"/>
    </location>
</feature>
<feature type="compositionally biased region" description="Low complexity" evidence="1">
    <location>
        <begin position="103"/>
        <end position="118"/>
    </location>
</feature>